<gene>
    <name evidence="1" type="ORF">Cgig2_028900</name>
</gene>
<keyword evidence="2" id="KW-1185">Reference proteome</keyword>
<accession>A0A9Q1KQY1</accession>
<sequence>MESQLRALLEEQLAAQNLRISELRLEQQQMFEKMMTALQKERTSELKPFVKAMNPETLQNAISLARLQEEAMDVEKEAGKGPYKPALTNRPPLLSPPRPAFLPHSNMPSAAASASGTVARPFSQTFKNTRVISAAERAEKNAKGLCYFCDQPYERGHKCSNKKTQLFLVEIPGETNEEDEGFD</sequence>
<reference evidence="1" key="1">
    <citation type="submission" date="2022-04" db="EMBL/GenBank/DDBJ databases">
        <title>Carnegiea gigantea Genome sequencing and assembly v2.</title>
        <authorList>
            <person name="Copetti D."/>
            <person name="Sanderson M.J."/>
            <person name="Burquez A."/>
            <person name="Wojciechowski M.F."/>
        </authorList>
    </citation>
    <scope>NUCLEOTIDE SEQUENCE</scope>
    <source>
        <strain evidence="1">SGP5-SGP5p</strain>
        <tissue evidence="1">Aerial part</tissue>
    </source>
</reference>
<dbReference type="AlphaFoldDB" id="A0A9Q1KQY1"/>
<comment type="caution">
    <text evidence="1">The sequence shown here is derived from an EMBL/GenBank/DDBJ whole genome shotgun (WGS) entry which is preliminary data.</text>
</comment>
<evidence type="ECO:0000313" key="1">
    <source>
        <dbReference type="EMBL" id="KAJ8448024.1"/>
    </source>
</evidence>
<proteinExistence type="predicted"/>
<organism evidence="1 2">
    <name type="scientific">Carnegiea gigantea</name>
    <dbReference type="NCBI Taxonomy" id="171969"/>
    <lineage>
        <taxon>Eukaryota</taxon>
        <taxon>Viridiplantae</taxon>
        <taxon>Streptophyta</taxon>
        <taxon>Embryophyta</taxon>
        <taxon>Tracheophyta</taxon>
        <taxon>Spermatophyta</taxon>
        <taxon>Magnoliopsida</taxon>
        <taxon>eudicotyledons</taxon>
        <taxon>Gunneridae</taxon>
        <taxon>Pentapetalae</taxon>
        <taxon>Caryophyllales</taxon>
        <taxon>Cactineae</taxon>
        <taxon>Cactaceae</taxon>
        <taxon>Cactoideae</taxon>
        <taxon>Echinocereeae</taxon>
        <taxon>Carnegiea</taxon>
    </lineage>
</organism>
<evidence type="ECO:0000313" key="2">
    <source>
        <dbReference type="Proteomes" id="UP001153076"/>
    </source>
</evidence>
<dbReference type="OrthoDB" id="1938922at2759"/>
<protein>
    <submittedName>
        <fullName evidence="1">Uncharacterized protein</fullName>
    </submittedName>
</protein>
<dbReference type="EMBL" id="JAKOGI010000033">
    <property type="protein sequence ID" value="KAJ8448024.1"/>
    <property type="molecule type" value="Genomic_DNA"/>
</dbReference>
<dbReference type="Proteomes" id="UP001153076">
    <property type="component" value="Unassembled WGS sequence"/>
</dbReference>
<name>A0A9Q1KQY1_9CARY</name>